<protein>
    <submittedName>
        <fullName evidence="1">Type VI secretion system lipoprotein TssJ</fullName>
    </submittedName>
</protein>
<dbReference type="Pfam" id="PF12790">
    <property type="entry name" value="T6SS-SciN"/>
    <property type="match status" value="1"/>
</dbReference>
<dbReference type="PANTHER" id="PTHR37625:SF4">
    <property type="entry name" value="OUTER MEMBRANE LIPOPROTEIN"/>
    <property type="match status" value="1"/>
</dbReference>
<keyword evidence="1" id="KW-0449">Lipoprotein</keyword>
<organism evidence="1 2">
    <name type="scientific">Shewanella psychropiezotolerans</name>
    <dbReference type="NCBI Taxonomy" id="2593655"/>
    <lineage>
        <taxon>Bacteria</taxon>
        <taxon>Pseudomonadati</taxon>
        <taxon>Pseudomonadota</taxon>
        <taxon>Gammaproteobacteria</taxon>
        <taxon>Alteromonadales</taxon>
        <taxon>Shewanellaceae</taxon>
        <taxon>Shewanella</taxon>
    </lineage>
</organism>
<dbReference type="InterPro" id="IPR038706">
    <property type="entry name" value="Type_VI_SciN-like_sf"/>
</dbReference>
<accession>A0ABX5X5I9</accession>
<dbReference type="EMBL" id="CP041614">
    <property type="protein sequence ID" value="QDO86621.1"/>
    <property type="molecule type" value="Genomic_DNA"/>
</dbReference>
<dbReference type="Gene3D" id="2.60.40.4150">
    <property type="entry name" value="Type VI secretion system, lipoprotein SciN"/>
    <property type="match status" value="1"/>
</dbReference>
<evidence type="ECO:0000313" key="1">
    <source>
        <dbReference type="EMBL" id="QDO86621.1"/>
    </source>
</evidence>
<gene>
    <name evidence="1" type="primary">tssJ</name>
    <name evidence="1" type="ORF">FM037_09120</name>
</gene>
<dbReference type="PANTHER" id="PTHR37625">
    <property type="entry name" value="OUTER MEMBRANE LIPOPROTEIN-RELATED"/>
    <property type="match status" value="1"/>
</dbReference>
<dbReference type="InterPro" id="IPR017734">
    <property type="entry name" value="T6SS_SciN"/>
</dbReference>
<dbReference type="Proteomes" id="UP000315947">
    <property type="component" value="Chromosome"/>
</dbReference>
<evidence type="ECO:0000313" key="2">
    <source>
        <dbReference type="Proteomes" id="UP000315947"/>
    </source>
</evidence>
<name>A0ABX5X5I9_9GAMM</name>
<dbReference type="RefSeq" id="WP_144048903.1">
    <property type="nucleotide sequence ID" value="NZ_CP041614.1"/>
</dbReference>
<reference evidence="1 2" key="1">
    <citation type="submission" date="2019-07" db="EMBL/GenBank/DDBJ databases">
        <title>Shewanella sp. YLB-06 whole genomic sequence.</title>
        <authorList>
            <person name="Yu L."/>
        </authorList>
    </citation>
    <scope>NUCLEOTIDE SEQUENCE [LARGE SCALE GENOMIC DNA]</scope>
    <source>
        <strain evidence="1 2">YLB-06</strain>
    </source>
</reference>
<dbReference type="NCBIfam" id="TIGR03352">
    <property type="entry name" value="VI_chp_3"/>
    <property type="match status" value="1"/>
</dbReference>
<keyword evidence="2" id="KW-1185">Reference proteome</keyword>
<sequence>MNVWLILTLTGCSLWGDPVEPKLFLDINSGLNINPNIERKPSPVEIRVYQLSDNQAFSQANFMQIFHGDQGVLKANLLVVRRLASVMPGEQRKEVIPLSSETKFIGVIAGFSNYREAKNKVIYKVIELEDTEVNVSLDGINLSISSKEEE</sequence>
<proteinExistence type="predicted"/>